<proteinExistence type="predicted"/>
<dbReference type="AlphaFoldDB" id="A0A7D8UZ86"/>
<keyword evidence="7" id="KW-1185">Reference proteome</keyword>
<dbReference type="GO" id="GO:0008270">
    <property type="term" value="F:zinc ion binding"/>
    <property type="evidence" value="ECO:0007669"/>
    <property type="project" value="UniProtKB-KW"/>
</dbReference>
<dbReference type="CDD" id="cd21437">
    <property type="entry name" value="zf-HIT_ZNHIT1_like"/>
    <property type="match status" value="1"/>
</dbReference>
<comment type="caution">
    <text evidence="6">The sequence shown here is derived from an EMBL/GenBank/DDBJ whole genome shotgun (WGS) entry which is preliminary data.</text>
</comment>
<evidence type="ECO:0000313" key="7">
    <source>
        <dbReference type="Proteomes" id="UP000481288"/>
    </source>
</evidence>
<keyword evidence="2" id="KW-0863">Zinc-finger</keyword>
<evidence type="ECO:0000256" key="4">
    <source>
        <dbReference type="SAM" id="MobiDB-lite"/>
    </source>
</evidence>
<sequence length="300" mass="32323">MNFGVLEVANSTAAPAPGWAYVADTAAKGSTTALQPRKRARNQAASSLHETTARQETKILRELAVLDRENHKDVSIPVPVRHRDNAGRASHGKGTTPAVRKILQSQKTFSNHLTDFQALGPTALPAAPTPLPPAVSTPRAAATPRTASTNLTSKGTRSHKKKVPSAVPTPTPLRRVSAAAPQPIKVEADTPMPDAPSVTLSQGSSNPPVPHSEDGSPLLESWIPRLPSQAELEKLLSAPPLSYEEARGSWTLEDRRKPVRVFCEVCGYWGRVRCMRCGGRVCALECLNTHQEECFTRYGA</sequence>
<dbReference type="GO" id="GO:0005634">
    <property type="term" value="C:nucleus"/>
    <property type="evidence" value="ECO:0007669"/>
    <property type="project" value="UniProtKB-ARBA"/>
</dbReference>
<feature type="region of interest" description="Disordered" evidence="4">
    <location>
        <begin position="30"/>
        <end position="52"/>
    </location>
</feature>
<feature type="compositionally biased region" description="Low complexity" evidence="4">
    <location>
        <begin position="136"/>
        <end position="149"/>
    </location>
</feature>
<dbReference type="GO" id="GO:0006338">
    <property type="term" value="P:chromatin remodeling"/>
    <property type="evidence" value="ECO:0007669"/>
    <property type="project" value="InterPro"/>
</dbReference>
<dbReference type="OrthoDB" id="74807at2759"/>
<evidence type="ECO:0000256" key="1">
    <source>
        <dbReference type="ARBA" id="ARBA00022723"/>
    </source>
</evidence>
<gene>
    <name evidence="6" type="ORF">LCER1_G002255</name>
</gene>
<evidence type="ECO:0000256" key="3">
    <source>
        <dbReference type="ARBA" id="ARBA00022833"/>
    </source>
</evidence>
<dbReference type="Pfam" id="PF04438">
    <property type="entry name" value="zf-HIT"/>
    <property type="match status" value="1"/>
</dbReference>
<protein>
    <recommendedName>
        <fullName evidence="5">HIT-type domain-containing protein</fullName>
    </recommendedName>
</protein>
<reference evidence="6 7" key="1">
    <citation type="submission" date="2018-05" db="EMBL/GenBank/DDBJ databases">
        <title>Whole genome sequencing for identification of molecular markers to develop diagnostic detection tools for the regulated plant pathogen Lachnellula willkommii.</title>
        <authorList>
            <person name="Giroux E."/>
            <person name="Bilodeau G."/>
        </authorList>
    </citation>
    <scope>NUCLEOTIDE SEQUENCE [LARGE SCALE GENOMIC DNA]</scope>
    <source>
        <strain evidence="6 7">CBS 625.97</strain>
    </source>
</reference>
<dbReference type="Proteomes" id="UP000481288">
    <property type="component" value="Unassembled WGS sequence"/>
</dbReference>
<feature type="region of interest" description="Disordered" evidence="4">
    <location>
        <begin position="125"/>
        <end position="219"/>
    </location>
</feature>
<organism evidence="6 7">
    <name type="scientific">Lachnellula cervina</name>
    <dbReference type="NCBI Taxonomy" id="1316786"/>
    <lineage>
        <taxon>Eukaryota</taxon>
        <taxon>Fungi</taxon>
        <taxon>Dikarya</taxon>
        <taxon>Ascomycota</taxon>
        <taxon>Pezizomycotina</taxon>
        <taxon>Leotiomycetes</taxon>
        <taxon>Helotiales</taxon>
        <taxon>Lachnaceae</taxon>
        <taxon>Lachnellula</taxon>
    </lineage>
</organism>
<dbReference type="InterPro" id="IPR007529">
    <property type="entry name" value="Znf_HIT"/>
</dbReference>
<evidence type="ECO:0000259" key="5">
    <source>
        <dbReference type="Pfam" id="PF04438"/>
    </source>
</evidence>
<dbReference type="PANTHER" id="PTHR13093">
    <property type="entry name" value="ZINC FINGER HIT DOMAIN CONTAINING PROTEIN 1"/>
    <property type="match status" value="1"/>
</dbReference>
<keyword evidence="3" id="KW-0862">Zinc</keyword>
<dbReference type="EMBL" id="QGMG01000330">
    <property type="protein sequence ID" value="TVY54540.1"/>
    <property type="molecule type" value="Genomic_DNA"/>
</dbReference>
<feature type="domain" description="HIT-type" evidence="5">
    <location>
        <begin position="260"/>
        <end position="287"/>
    </location>
</feature>
<name>A0A7D8UZ86_9HELO</name>
<accession>A0A7D8UZ86</accession>
<keyword evidence="1" id="KW-0479">Metal-binding</keyword>
<evidence type="ECO:0000313" key="6">
    <source>
        <dbReference type="EMBL" id="TVY54540.1"/>
    </source>
</evidence>
<evidence type="ECO:0000256" key="2">
    <source>
        <dbReference type="ARBA" id="ARBA00022771"/>
    </source>
</evidence>
<dbReference type="InterPro" id="IPR039723">
    <property type="entry name" value="Vps71/ZNHIT1"/>
</dbReference>